<evidence type="ECO:0000259" key="2">
    <source>
        <dbReference type="Pfam" id="PF19878"/>
    </source>
</evidence>
<dbReference type="Gene3D" id="3.40.50.1820">
    <property type="entry name" value="alpha/beta hydrolase"/>
    <property type="match status" value="1"/>
</dbReference>
<dbReference type="Proteomes" id="UP000598996">
    <property type="component" value="Unassembled WGS sequence"/>
</dbReference>
<dbReference type="InterPro" id="IPR045556">
    <property type="entry name" value="DUF6351"/>
</dbReference>
<name>A0ABS1VRT8_9ACTN</name>
<sequence>MRGQDANGAYYTMAVPERWNGALVVHAHGGPAQEYDRSSTDEDLAEWSVMVEQGYAWVASSYRRGGYGVRMAAADTDNVRRLFVARFGQPKRTYVHGQSFGGNVAAKVAETYGGYDGVLLTSGLLAGGSRGYDHRVDLRVVYQYYCRNLPRPDEPQYPLWQGLPVDSPLTPDDVHERLEECTGLSSASTTRRSTPARTRPGSTPGRAG</sequence>
<evidence type="ECO:0000313" key="3">
    <source>
        <dbReference type="EMBL" id="MBL7257437.1"/>
    </source>
</evidence>
<dbReference type="SUPFAM" id="SSF53474">
    <property type="entry name" value="alpha/beta-Hydrolases"/>
    <property type="match status" value="1"/>
</dbReference>
<comment type="caution">
    <text evidence="3">The sequence shown here is derived from an EMBL/GenBank/DDBJ whole genome shotgun (WGS) entry which is preliminary data.</text>
</comment>
<feature type="region of interest" description="Disordered" evidence="1">
    <location>
        <begin position="163"/>
        <end position="208"/>
    </location>
</feature>
<dbReference type="InterPro" id="IPR029058">
    <property type="entry name" value="AB_hydrolase_fold"/>
</dbReference>
<protein>
    <recommendedName>
        <fullName evidence="2">DUF6351 domain-containing protein</fullName>
    </recommendedName>
</protein>
<organism evidence="3 4">
    <name type="scientific">Paractinoplanes lichenicola</name>
    <dbReference type="NCBI Taxonomy" id="2802976"/>
    <lineage>
        <taxon>Bacteria</taxon>
        <taxon>Bacillati</taxon>
        <taxon>Actinomycetota</taxon>
        <taxon>Actinomycetes</taxon>
        <taxon>Micromonosporales</taxon>
        <taxon>Micromonosporaceae</taxon>
        <taxon>Paractinoplanes</taxon>
    </lineage>
</organism>
<evidence type="ECO:0000313" key="4">
    <source>
        <dbReference type="Proteomes" id="UP000598996"/>
    </source>
</evidence>
<dbReference type="Pfam" id="PF19878">
    <property type="entry name" value="DUF6351"/>
    <property type="match status" value="1"/>
</dbReference>
<evidence type="ECO:0000256" key="1">
    <source>
        <dbReference type="SAM" id="MobiDB-lite"/>
    </source>
</evidence>
<proteinExistence type="predicted"/>
<gene>
    <name evidence="3" type="ORF">JKJ07_24360</name>
</gene>
<keyword evidence="4" id="KW-1185">Reference proteome</keyword>
<dbReference type="EMBL" id="JAENHO010000007">
    <property type="protein sequence ID" value="MBL7257437.1"/>
    <property type="molecule type" value="Genomic_DNA"/>
</dbReference>
<dbReference type="RefSeq" id="WP_202994058.1">
    <property type="nucleotide sequence ID" value="NZ_JAENHO010000007.1"/>
</dbReference>
<accession>A0ABS1VRT8</accession>
<reference evidence="3 4" key="1">
    <citation type="submission" date="2021-01" db="EMBL/GenBank/DDBJ databases">
        <title>Actinoplanes sp. nov. LDG1-01 isolated from lichen.</title>
        <authorList>
            <person name="Saeng-In P."/>
            <person name="Phongsopitanun W."/>
            <person name="Kanchanasin P."/>
            <person name="Yuki M."/>
            <person name="Kudo T."/>
            <person name="Ohkuma M."/>
            <person name="Tanasupawat S."/>
        </authorList>
    </citation>
    <scope>NUCLEOTIDE SEQUENCE [LARGE SCALE GENOMIC DNA]</scope>
    <source>
        <strain evidence="3 4">LDG1-01</strain>
    </source>
</reference>
<feature type="compositionally biased region" description="Low complexity" evidence="1">
    <location>
        <begin position="185"/>
        <end position="208"/>
    </location>
</feature>
<feature type="domain" description="DUF6351" evidence="2">
    <location>
        <begin position="12"/>
        <end position="148"/>
    </location>
</feature>